<dbReference type="EMBL" id="JAKVPY010000029">
    <property type="protein sequence ID" value="MCH4565129.1"/>
    <property type="molecule type" value="Genomic_DNA"/>
</dbReference>
<dbReference type="InterPro" id="IPR029058">
    <property type="entry name" value="AB_hydrolase_fold"/>
</dbReference>
<dbReference type="InterPro" id="IPR050266">
    <property type="entry name" value="AB_hydrolase_sf"/>
</dbReference>
<comment type="caution">
    <text evidence="3">The sequence shown here is derived from an EMBL/GenBank/DDBJ whole genome shotgun (WGS) entry which is preliminary data.</text>
</comment>
<dbReference type="Pfam" id="PF00561">
    <property type="entry name" value="Abhydrolase_1"/>
    <property type="match status" value="1"/>
</dbReference>
<organism evidence="3 4">
    <name type="scientific">Halomonas flagellata</name>
    <dbReference type="NCBI Taxonomy" id="2920385"/>
    <lineage>
        <taxon>Bacteria</taxon>
        <taxon>Pseudomonadati</taxon>
        <taxon>Pseudomonadota</taxon>
        <taxon>Gammaproteobacteria</taxon>
        <taxon>Oceanospirillales</taxon>
        <taxon>Halomonadaceae</taxon>
        <taxon>Halomonas</taxon>
    </lineage>
</organism>
<dbReference type="PANTHER" id="PTHR43798:SF31">
    <property type="entry name" value="AB HYDROLASE SUPERFAMILY PROTEIN YCLE"/>
    <property type="match status" value="1"/>
</dbReference>
<evidence type="ECO:0000259" key="2">
    <source>
        <dbReference type="Pfam" id="PF00561"/>
    </source>
</evidence>
<keyword evidence="4" id="KW-1185">Reference proteome</keyword>
<dbReference type="SUPFAM" id="SSF53474">
    <property type="entry name" value="alpha/beta-Hydrolases"/>
    <property type="match status" value="1"/>
</dbReference>
<dbReference type="Proteomes" id="UP001202117">
    <property type="component" value="Unassembled WGS sequence"/>
</dbReference>
<dbReference type="PANTHER" id="PTHR43798">
    <property type="entry name" value="MONOACYLGLYCEROL LIPASE"/>
    <property type="match status" value="1"/>
</dbReference>
<dbReference type="PRINTS" id="PR00111">
    <property type="entry name" value="ABHYDROLASE"/>
</dbReference>
<sequence length="258" mass="28292">MSTIKTGNGVTIEYAQVGQGHDLVMLHSLLTDRSAYDRVLPALVHNYRVTLFSLPGFGASSPVEWGIWNYADWIAIAFEALNLPQDTDVVGNGFGGFVASAFAARYGQRCGRLLLADTGAKFPEAGRDAFRSMAAMVEQGGMEAVLEASARRLFTEDYIEANPELVNACRSVLLRTDPQAFITACQTLASLDLRSSLPEVRNEALVIAGEYDVATPPPICQELAEYLPNARYHEISDCAHAPQIQKPQQFLELIETFF</sequence>
<evidence type="ECO:0000313" key="4">
    <source>
        <dbReference type="Proteomes" id="UP001202117"/>
    </source>
</evidence>
<dbReference type="RefSeq" id="WP_240569653.1">
    <property type="nucleotide sequence ID" value="NZ_JAKVPY010000029.1"/>
</dbReference>
<feature type="domain" description="AB hydrolase-1" evidence="2">
    <location>
        <begin position="23"/>
        <end position="247"/>
    </location>
</feature>
<accession>A0ABS9RZ71</accession>
<dbReference type="Gene3D" id="3.40.50.1820">
    <property type="entry name" value="alpha/beta hydrolase"/>
    <property type="match status" value="1"/>
</dbReference>
<name>A0ABS9RZ71_9GAMM</name>
<reference evidence="3 4" key="1">
    <citation type="submission" date="2022-02" db="EMBL/GenBank/DDBJ databases">
        <title>Halomonas fukangensis sp. nov., a halophilic bacterium isolated from a bulk soil of Kalidium foliatum at Fukang.</title>
        <authorList>
            <person name="Huang Y."/>
        </authorList>
    </citation>
    <scope>NUCLEOTIDE SEQUENCE [LARGE SCALE GENOMIC DNA]</scope>
    <source>
        <strain evidence="3 4">EGI 63088</strain>
    </source>
</reference>
<evidence type="ECO:0000256" key="1">
    <source>
        <dbReference type="ARBA" id="ARBA00022801"/>
    </source>
</evidence>
<proteinExistence type="predicted"/>
<keyword evidence="1 3" id="KW-0378">Hydrolase</keyword>
<evidence type="ECO:0000313" key="3">
    <source>
        <dbReference type="EMBL" id="MCH4565129.1"/>
    </source>
</evidence>
<dbReference type="InterPro" id="IPR000073">
    <property type="entry name" value="AB_hydrolase_1"/>
</dbReference>
<gene>
    <name evidence="3" type="ORF">MKP05_18690</name>
</gene>
<protein>
    <submittedName>
        <fullName evidence="3">Alpha/beta hydrolase</fullName>
    </submittedName>
</protein>
<dbReference type="GO" id="GO:0016787">
    <property type="term" value="F:hydrolase activity"/>
    <property type="evidence" value="ECO:0007669"/>
    <property type="project" value="UniProtKB-KW"/>
</dbReference>